<dbReference type="RefSeq" id="WP_147436936.1">
    <property type="nucleotide sequence ID" value="NZ_RCDA01000001.1"/>
</dbReference>
<proteinExistence type="predicted"/>
<protein>
    <submittedName>
        <fullName evidence="1">Phasin protein</fullName>
    </submittedName>
</protein>
<gene>
    <name evidence="1" type="ORF">DFR31_0811</name>
</gene>
<dbReference type="Proteomes" id="UP000275461">
    <property type="component" value="Unassembled WGS sequence"/>
</dbReference>
<dbReference type="AlphaFoldDB" id="A0A498C5I0"/>
<name>A0A498C5I0_9GAMM</name>
<comment type="caution">
    <text evidence="1">The sequence shown here is derived from an EMBL/GenBank/DDBJ whole genome shotgun (WGS) entry which is preliminary data.</text>
</comment>
<accession>A0A498C5I0</accession>
<sequence length="126" mass="14066">MSTSALNPAAMPLQQLMISPLKALTGLTLVYLERLILEQLTAGQQQSDNLIALARQGLAVRDEESLKAFIRAQQEVVSRGHAQAVDDVHKQARLHRLYLEHIQILSRDTTEGLNEAFRTEKPRQAA</sequence>
<dbReference type="EMBL" id="RCDA01000001">
    <property type="protein sequence ID" value="RLK50902.1"/>
    <property type="molecule type" value="Genomic_DNA"/>
</dbReference>
<evidence type="ECO:0000313" key="2">
    <source>
        <dbReference type="Proteomes" id="UP000275461"/>
    </source>
</evidence>
<keyword evidence="2" id="KW-1185">Reference proteome</keyword>
<reference evidence="1 2" key="1">
    <citation type="submission" date="2018-10" db="EMBL/GenBank/DDBJ databases">
        <title>Genomic Encyclopedia of Type Strains, Phase IV (KMG-IV): sequencing the most valuable type-strain genomes for metagenomic binning, comparative biology and taxonomic classification.</title>
        <authorList>
            <person name="Goeker M."/>
        </authorList>
    </citation>
    <scope>NUCLEOTIDE SEQUENCE [LARGE SCALE GENOMIC DNA]</scope>
    <source>
        <strain evidence="1 2">DSM 12769</strain>
    </source>
</reference>
<organism evidence="1 2">
    <name type="scientific">Alkalispirillum mobile</name>
    <dbReference type="NCBI Taxonomy" id="85925"/>
    <lineage>
        <taxon>Bacteria</taxon>
        <taxon>Pseudomonadati</taxon>
        <taxon>Pseudomonadota</taxon>
        <taxon>Gammaproteobacteria</taxon>
        <taxon>Chromatiales</taxon>
        <taxon>Ectothiorhodospiraceae</taxon>
        <taxon>Alkalispirillum</taxon>
    </lineage>
</organism>
<dbReference type="OrthoDB" id="9850078at2"/>
<evidence type="ECO:0000313" key="1">
    <source>
        <dbReference type="EMBL" id="RLK50902.1"/>
    </source>
</evidence>